<dbReference type="InterPro" id="IPR016036">
    <property type="entry name" value="Malonyl_transacylase_ACP-bd"/>
</dbReference>
<keyword evidence="8" id="KW-0596">Phosphopantetheine</keyword>
<dbReference type="InterPro" id="IPR049900">
    <property type="entry name" value="PKS_mFAS_DH"/>
</dbReference>
<dbReference type="PANTHER" id="PTHR43775">
    <property type="entry name" value="FATTY ACID SYNTHASE"/>
    <property type="match status" value="1"/>
</dbReference>
<evidence type="ECO:0000256" key="60">
    <source>
        <dbReference type="ARBA" id="ARBA00049422"/>
    </source>
</evidence>
<feature type="domain" description="Carrier" evidence="65">
    <location>
        <begin position="2126"/>
        <end position="2206"/>
    </location>
</feature>
<evidence type="ECO:0000256" key="28">
    <source>
        <dbReference type="ARBA" id="ARBA00023398"/>
    </source>
</evidence>
<evidence type="ECO:0000256" key="62">
    <source>
        <dbReference type="ARBA" id="ARBA00049521"/>
    </source>
</evidence>
<dbReference type="Gene3D" id="3.30.70.3290">
    <property type="match status" value="1"/>
</dbReference>
<evidence type="ECO:0000256" key="7">
    <source>
        <dbReference type="ARBA" id="ARBA00018769"/>
    </source>
</evidence>
<comment type="catalytic activity">
    <reaction evidence="53">
        <text>hexadecanoyl-[ACP] + H2O = hexadecanoate + holo-[ACP] + H(+)</text>
        <dbReference type="Rhea" id="RHEA:41932"/>
        <dbReference type="Rhea" id="RHEA-COMP:9652"/>
        <dbReference type="Rhea" id="RHEA-COMP:9685"/>
        <dbReference type="ChEBI" id="CHEBI:7896"/>
        <dbReference type="ChEBI" id="CHEBI:15377"/>
        <dbReference type="ChEBI" id="CHEBI:15378"/>
        <dbReference type="ChEBI" id="CHEBI:64479"/>
        <dbReference type="ChEBI" id="CHEBI:78483"/>
        <dbReference type="EC" id="3.1.2.14"/>
    </reaction>
    <physiologicalReaction direction="left-to-right" evidence="53">
        <dbReference type="Rhea" id="RHEA:41933"/>
    </physiologicalReaction>
</comment>
<keyword evidence="20" id="KW-0443">Lipid metabolism</keyword>
<evidence type="ECO:0000256" key="2">
    <source>
        <dbReference type="ARBA" id="ARBA00012004"/>
    </source>
</evidence>
<comment type="catalytic activity">
    <reaction evidence="40">
        <text>dodecanoyl-[ACP] + malonyl-[ACP] + H(+) = 3-oxotetradecanoyl-[ACP] + holo-[ACP] + CO2</text>
        <dbReference type="Rhea" id="RHEA:41884"/>
        <dbReference type="Rhea" id="RHEA-COMP:9623"/>
        <dbReference type="Rhea" id="RHEA-COMP:9644"/>
        <dbReference type="Rhea" id="RHEA-COMP:9645"/>
        <dbReference type="Rhea" id="RHEA-COMP:9685"/>
        <dbReference type="ChEBI" id="CHEBI:15378"/>
        <dbReference type="ChEBI" id="CHEBI:16526"/>
        <dbReference type="ChEBI" id="CHEBI:64479"/>
        <dbReference type="ChEBI" id="CHEBI:65264"/>
        <dbReference type="ChEBI" id="CHEBI:78449"/>
        <dbReference type="ChEBI" id="CHEBI:78473"/>
    </reaction>
    <physiologicalReaction direction="left-to-right" evidence="40">
        <dbReference type="Rhea" id="RHEA:41885"/>
    </physiologicalReaction>
</comment>
<feature type="region of interest" description="N-terminal hotdog fold" evidence="64">
    <location>
        <begin position="857"/>
        <end position="979"/>
    </location>
</feature>
<keyword evidence="13" id="KW-0378">Hydrolase</keyword>
<evidence type="ECO:0000256" key="22">
    <source>
        <dbReference type="ARBA" id="ARBA00023268"/>
    </source>
</evidence>
<dbReference type="SUPFAM" id="SSF52151">
    <property type="entry name" value="FabD/lysophospholipase-like"/>
    <property type="match status" value="1"/>
</dbReference>
<evidence type="ECO:0000256" key="25">
    <source>
        <dbReference type="ARBA" id="ARBA00023373"/>
    </source>
</evidence>
<dbReference type="STRING" id="407821.A0A087T217"/>
<proteinExistence type="predicted"/>
<comment type="catalytic activity">
    <reaction evidence="47">
        <text>tetradecanoyl-[ACP] + H2O = tetradecanoate + holo-[ACP] + H(+)</text>
        <dbReference type="Rhea" id="RHEA:30123"/>
        <dbReference type="Rhea" id="RHEA-COMP:9648"/>
        <dbReference type="Rhea" id="RHEA-COMP:9685"/>
        <dbReference type="ChEBI" id="CHEBI:15377"/>
        <dbReference type="ChEBI" id="CHEBI:15378"/>
        <dbReference type="ChEBI" id="CHEBI:30807"/>
        <dbReference type="ChEBI" id="CHEBI:64479"/>
        <dbReference type="ChEBI" id="CHEBI:78477"/>
        <dbReference type="EC" id="3.1.2.14"/>
    </reaction>
    <physiologicalReaction direction="left-to-right" evidence="47">
        <dbReference type="Rhea" id="RHEA:30124"/>
    </physiologicalReaction>
</comment>
<evidence type="ECO:0000256" key="39">
    <source>
        <dbReference type="ARBA" id="ARBA00047500"/>
    </source>
</evidence>
<comment type="catalytic activity">
    <reaction evidence="36">
        <text>a (3R)-hydroxyacyl-[ACP] + NADP(+) = a 3-oxoacyl-[ACP] + NADPH + H(+)</text>
        <dbReference type="Rhea" id="RHEA:17397"/>
        <dbReference type="Rhea" id="RHEA-COMP:9916"/>
        <dbReference type="Rhea" id="RHEA-COMP:9945"/>
        <dbReference type="ChEBI" id="CHEBI:15378"/>
        <dbReference type="ChEBI" id="CHEBI:57783"/>
        <dbReference type="ChEBI" id="CHEBI:58349"/>
        <dbReference type="ChEBI" id="CHEBI:78776"/>
        <dbReference type="ChEBI" id="CHEBI:78827"/>
        <dbReference type="EC" id="1.1.1.100"/>
    </reaction>
    <physiologicalReaction direction="right-to-left" evidence="36">
        <dbReference type="Rhea" id="RHEA:17399"/>
    </physiologicalReaction>
</comment>
<comment type="catalytic activity">
    <reaction evidence="48">
        <text>(2E)-octenoyl-[ACP] + NADPH + H(+) = octanoyl-[ACP] + NADP(+)</text>
        <dbReference type="Rhea" id="RHEA:41848"/>
        <dbReference type="Rhea" id="RHEA-COMP:9635"/>
        <dbReference type="Rhea" id="RHEA-COMP:9636"/>
        <dbReference type="ChEBI" id="CHEBI:15378"/>
        <dbReference type="ChEBI" id="CHEBI:57783"/>
        <dbReference type="ChEBI" id="CHEBI:58349"/>
        <dbReference type="ChEBI" id="CHEBI:78462"/>
        <dbReference type="ChEBI" id="CHEBI:78463"/>
    </reaction>
    <physiologicalReaction direction="left-to-right" evidence="48">
        <dbReference type="Rhea" id="RHEA:41849"/>
    </physiologicalReaction>
</comment>
<evidence type="ECO:0000256" key="24">
    <source>
        <dbReference type="ARBA" id="ARBA00023351"/>
    </source>
</evidence>
<evidence type="ECO:0000259" key="65">
    <source>
        <dbReference type="PROSITE" id="PS50075"/>
    </source>
</evidence>
<dbReference type="EMBL" id="KK113029">
    <property type="protein sequence ID" value="KFM59156.1"/>
    <property type="molecule type" value="Genomic_DNA"/>
</dbReference>
<dbReference type="SUPFAM" id="SSF53474">
    <property type="entry name" value="alpha/beta-Hydrolases"/>
    <property type="match status" value="1"/>
</dbReference>
<dbReference type="InterPro" id="IPR049552">
    <property type="entry name" value="PKS_DH_N"/>
</dbReference>
<dbReference type="InterPro" id="IPR018201">
    <property type="entry name" value="Ketoacyl_synth_AS"/>
</dbReference>
<comment type="catalytic activity">
    <reaction evidence="59">
        <text>3-oxohexadecanoyl-[ACP] + NADPH + H(+) = (3R)-hydroxyhexadecanoyl-[ACP] + NADP(+)</text>
        <dbReference type="Rhea" id="RHEA:41904"/>
        <dbReference type="Rhea" id="RHEA-COMP:9649"/>
        <dbReference type="Rhea" id="RHEA-COMP:9650"/>
        <dbReference type="ChEBI" id="CHEBI:15378"/>
        <dbReference type="ChEBI" id="CHEBI:57783"/>
        <dbReference type="ChEBI" id="CHEBI:58349"/>
        <dbReference type="ChEBI" id="CHEBI:78478"/>
        <dbReference type="ChEBI" id="CHEBI:78480"/>
    </reaction>
    <physiologicalReaction direction="left-to-right" evidence="59">
        <dbReference type="Rhea" id="RHEA:41905"/>
    </physiologicalReaction>
</comment>
<dbReference type="SMART" id="SM00829">
    <property type="entry name" value="PKS_ER"/>
    <property type="match status" value="1"/>
</dbReference>
<keyword evidence="9" id="KW-0444">Lipid biosynthesis</keyword>
<evidence type="ECO:0000256" key="19">
    <source>
        <dbReference type="ARBA" id="ARBA00023027"/>
    </source>
</evidence>
<evidence type="ECO:0000256" key="58">
    <source>
        <dbReference type="ARBA" id="ARBA00049263"/>
    </source>
</evidence>
<evidence type="ECO:0000256" key="6">
    <source>
        <dbReference type="ARBA" id="ARBA00013191"/>
    </source>
</evidence>
<evidence type="ECO:0000256" key="45">
    <source>
        <dbReference type="ARBA" id="ARBA00048051"/>
    </source>
</evidence>
<dbReference type="EC" id="2.3.1.85" evidence="4"/>
<dbReference type="InterPro" id="IPR001227">
    <property type="entry name" value="Ac_transferase_dom_sf"/>
</dbReference>
<evidence type="ECO:0000256" key="37">
    <source>
        <dbReference type="ARBA" id="ARBA00047440"/>
    </source>
</evidence>
<evidence type="ECO:0000256" key="52">
    <source>
        <dbReference type="ARBA" id="ARBA00048691"/>
    </source>
</evidence>
<dbReference type="Pfam" id="PF16197">
    <property type="entry name" value="KAsynt_C_assoc"/>
    <property type="match status" value="1"/>
</dbReference>
<dbReference type="InterPro" id="IPR014031">
    <property type="entry name" value="Ketoacyl_synth_C"/>
</dbReference>
<evidence type="ECO:0000256" key="10">
    <source>
        <dbReference type="ARBA" id="ARBA00022553"/>
    </source>
</evidence>
<dbReference type="InterPro" id="IPR020843">
    <property type="entry name" value="ER"/>
</dbReference>
<comment type="catalytic activity">
    <reaction evidence="38">
        <text>tetradecanoyl-[ACP] + malonyl-[ACP] + H(+) = 3-oxohexadecanoyl-[ACP] + holo-[ACP] + CO2</text>
        <dbReference type="Rhea" id="RHEA:41900"/>
        <dbReference type="Rhea" id="RHEA-COMP:9623"/>
        <dbReference type="Rhea" id="RHEA-COMP:9648"/>
        <dbReference type="Rhea" id="RHEA-COMP:9649"/>
        <dbReference type="Rhea" id="RHEA-COMP:9685"/>
        <dbReference type="ChEBI" id="CHEBI:15378"/>
        <dbReference type="ChEBI" id="CHEBI:16526"/>
        <dbReference type="ChEBI" id="CHEBI:64479"/>
        <dbReference type="ChEBI" id="CHEBI:78449"/>
        <dbReference type="ChEBI" id="CHEBI:78477"/>
        <dbReference type="ChEBI" id="CHEBI:78478"/>
    </reaction>
    <physiologicalReaction direction="left-to-right" evidence="38">
        <dbReference type="Rhea" id="RHEA:41901"/>
    </physiologicalReaction>
</comment>
<dbReference type="Gene3D" id="1.10.1200.10">
    <property type="entry name" value="ACP-like"/>
    <property type="match status" value="1"/>
</dbReference>
<comment type="catalytic activity">
    <reaction evidence="46">
        <text>(2E)-dodecenoyl-[ACP] + NADPH + H(+) = dodecanoyl-[ACP] + NADP(+)</text>
        <dbReference type="Rhea" id="RHEA:41880"/>
        <dbReference type="Rhea" id="RHEA-COMP:9643"/>
        <dbReference type="Rhea" id="RHEA-COMP:9644"/>
        <dbReference type="ChEBI" id="CHEBI:15378"/>
        <dbReference type="ChEBI" id="CHEBI:57783"/>
        <dbReference type="ChEBI" id="CHEBI:58349"/>
        <dbReference type="ChEBI" id="CHEBI:65264"/>
        <dbReference type="ChEBI" id="CHEBI:78472"/>
    </reaction>
    <physiologicalReaction direction="left-to-right" evidence="46">
        <dbReference type="Rhea" id="RHEA:41881"/>
    </physiologicalReaction>
</comment>
<dbReference type="PROSITE" id="PS50075">
    <property type="entry name" value="CARRIER"/>
    <property type="match status" value="1"/>
</dbReference>
<evidence type="ECO:0000256" key="20">
    <source>
        <dbReference type="ARBA" id="ARBA00023098"/>
    </source>
</evidence>
<dbReference type="Proteomes" id="UP000054359">
    <property type="component" value="Unassembled WGS sequence"/>
</dbReference>
<dbReference type="Pfam" id="PF00698">
    <property type="entry name" value="Acyl_transf_1"/>
    <property type="match status" value="1"/>
</dbReference>
<evidence type="ECO:0000256" key="50">
    <source>
        <dbReference type="ARBA" id="ARBA00048571"/>
    </source>
</evidence>
<comment type="catalytic activity">
    <reaction evidence="57">
        <text>(2E)-tetradecenoyl-[ACP] + NADPH + H(+) = tetradecanoyl-[ACP] + NADP(+)</text>
        <dbReference type="Rhea" id="RHEA:41896"/>
        <dbReference type="Rhea" id="RHEA-COMP:9647"/>
        <dbReference type="Rhea" id="RHEA-COMP:9648"/>
        <dbReference type="ChEBI" id="CHEBI:15378"/>
        <dbReference type="ChEBI" id="CHEBI:57783"/>
        <dbReference type="ChEBI" id="CHEBI:58349"/>
        <dbReference type="ChEBI" id="CHEBI:78475"/>
        <dbReference type="ChEBI" id="CHEBI:78477"/>
    </reaction>
    <physiologicalReaction direction="left-to-right" evidence="57">
        <dbReference type="Rhea" id="RHEA:41897"/>
    </physiologicalReaction>
</comment>
<evidence type="ECO:0000256" key="48">
    <source>
        <dbReference type="ARBA" id="ARBA00048420"/>
    </source>
</evidence>
<comment type="catalytic activity">
    <reaction evidence="28">
        <text>(3R)-hydroxytetradecanoyl-[ACP] = (2E)-tetradecenoyl-[ACP] + H2O</text>
        <dbReference type="Rhea" id="RHEA:41892"/>
        <dbReference type="Rhea" id="RHEA-COMP:9646"/>
        <dbReference type="Rhea" id="RHEA-COMP:9647"/>
        <dbReference type="ChEBI" id="CHEBI:15377"/>
        <dbReference type="ChEBI" id="CHEBI:78474"/>
        <dbReference type="ChEBI" id="CHEBI:78475"/>
    </reaction>
    <physiologicalReaction direction="left-to-right" evidence="28">
        <dbReference type="Rhea" id="RHEA:41893"/>
    </physiologicalReaction>
</comment>
<comment type="catalytic activity">
    <reaction evidence="54">
        <text>3-oxotetradecanoyl-[ACP] + NADPH + H(+) = (3R)-hydroxytetradecanoyl-[ACP] + NADP(+)</text>
        <dbReference type="Rhea" id="RHEA:41888"/>
        <dbReference type="Rhea" id="RHEA-COMP:9645"/>
        <dbReference type="Rhea" id="RHEA-COMP:9646"/>
        <dbReference type="ChEBI" id="CHEBI:15378"/>
        <dbReference type="ChEBI" id="CHEBI:57783"/>
        <dbReference type="ChEBI" id="CHEBI:58349"/>
        <dbReference type="ChEBI" id="CHEBI:78473"/>
        <dbReference type="ChEBI" id="CHEBI:78474"/>
    </reaction>
    <physiologicalReaction direction="left-to-right" evidence="54">
        <dbReference type="Rhea" id="RHEA:41889"/>
    </physiologicalReaction>
</comment>
<dbReference type="SUPFAM" id="SSF47336">
    <property type="entry name" value="ACP-like"/>
    <property type="match status" value="1"/>
</dbReference>
<comment type="catalytic activity">
    <reaction evidence="61">
        <text>butanoyl-[ACP] + malonyl-[ACP] + H(+) = 3-oxohexanoyl-[ACP] + holo-[ACP] + CO2</text>
        <dbReference type="Rhea" id="RHEA:41820"/>
        <dbReference type="Rhea" id="RHEA-COMP:9623"/>
        <dbReference type="Rhea" id="RHEA-COMP:9628"/>
        <dbReference type="Rhea" id="RHEA-COMP:9629"/>
        <dbReference type="Rhea" id="RHEA-COMP:9685"/>
        <dbReference type="ChEBI" id="CHEBI:15378"/>
        <dbReference type="ChEBI" id="CHEBI:16526"/>
        <dbReference type="ChEBI" id="CHEBI:64479"/>
        <dbReference type="ChEBI" id="CHEBI:78449"/>
        <dbReference type="ChEBI" id="CHEBI:78454"/>
        <dbReference type="ChEBI" id="CHEBI:78456"/>
    </reaction>
    <physiologicalReaction direction="left-to-right" evidence="61">
        <dbReference type="Rhea" id="RHEA:41821"/>
    </physiologicalReaction>
</comment>
<dbReference type="CDD" id="cd08954">
    <property type="entry name" value="KR_1_FAS_SDR_x"/>
    <property type="match status" value="1"/>
</dbReference>
<dbReference type="Pfam" id="PF21089">
    <property type="entry name" value="PKS_DH_N"/>
    <property type="match status" value="1"/>
</dbReference>
<keyword evidence="14" id="KW-0276">Fatty acid metabolism</keyword>
<evidence type="ECO:0000256" key="44">
    <source>
        <dbReference type="ARBA" id="ARBA00047961"/>
    </source>
</evidence>
<evidence type="ECO:0000256" key="35">
    <source>
        <dbReference type="ARBA" id="ARBA00047394"/>
    </source>
</evidence>
<evidence type="ECO:0000256" key="29">
    <source>
        <dbReference type="ARBA" id="ARBA00023399"/>
    </source>
</evidence>
<comment type="catalytic activity">
    <reaction evidence="31">
        <text>(3R)-hydroxybutanoyl-[ACP] = (2E)-butenoyl-[ACP] + H2O</text>
        <dbReference type="Rhea" id="RHEA:41808"/>
        <dbReference type="Rhea" id="RHEA-COMP:9626"/>
        <dbReference type="Rhea" id="RHEA-COMP:9627"/>
        <dbReference type="ChEBI" id="CHEBI:15377"/>
        <dbReference type="ChEBI" id="CHEBI:78451"/>
        <dbReference type="ChEBI" id="CHEBI:78453"/>
    </reaction>
    <physiologicalReaction direction="left-to-right" evidence="31">
        <dbReference type="Rhea" id="RHEA:41809"/>
    </physiologicalReaction>
</comment>
<comment type="catalytic activity">
    <reaction evidence="33">
        <text>acetyl-CoA + n malonyl-CoA + 2n NADPH + 2n H(+) = a long-chain fatty acid + (n+1) CoA + n CO2 + 2n NADP(+).</text>
        <dbReference type="EC" id="2.3.1.85"/>
    </reaction>
</comment>
<evidence type="ECO:0000256" key="53">
    <source>
        <dbReference type="ARBA" id="ARBA00048704"/>
    </source>
</evidence>
<feature type="non-terminal residue" evidence="68">
    <location>
        <position position="2495"/>
    </location>
</feature>
<comment type="catalytic activity">
    <reaction evidence="29">
        <text>(3R)-hydroxyoctadecanoyl-[ACP] = (2E)-octadecenoyl-[ACP] + H2O</text>
        <dbReference type="Rhea" id="RHEA:41924"/>
        <dbReference type="Rhea" id="RHEA-COMP:9654"/>
        <dbReference type="Rhea" id="RHEA-COMP:9655"/>
        <dbReference type="ChEBI" id="CHEBI:15377"/>
        <dbReference type="ChEBI" id="CHEBI:78488"/>
        <dbReference type="ChEBI" id="CHEBI:78489"/>
    </reaction>
    <physiologicalReaction direction="left-to-right" evidence="29">
        <dbReference type="Rhea" id="RHEA:41925"/>
    </physiologicalReaction>
</comment>
<comment type="catalytic activity">
    <reaction evidence="50">
        <text>3-oxohexanoyl-[ACP] + NADPH + H(+) = (3R)-hydroxyhexanoyl-[ACP] + NADP(+)</text>
        <dbReference type="Rhea" id="RHEA:41824"/>
        <dbReference type="Rhea" id="RHEA-COMP:9629"/>
        <dbReference type="Rhea" id="RHEA-COMP:9630"/>
        <dbReference type="ChEBI" id="CHEBI:15378"/>
        <dbReference type="ChEBI" id="CHEBI:57783"/>
        <dbReference type="ChEBI" id="CHEBI:58349"/>
        <dbReference type="ChEBI" id="CHEBI:78456"/>
        <dbReference type="ChEBI" id="CHEBI:78457"/>
    </reaction>
    <physiologicalReaction direction="left-to-right" evidence="50">
        <dbReference type="Rhea" id="RHEA:41825"/>
    </physiologicalReaction>
</comment>
<dbReference type="InterPro" id="IPR029063">
    <property type="entry name" value="SAM-dependent_MTases_sf"/>
</dbReference>
<gene>
    <name evidence="68" type="ORF">X975_10431</name>
</gene>
<comment type="catalytic activity">
    <reaction evidence="30">
        <text>(3R)-hydroxyhexadecanoyl-[ACP] = (2E)-hexadecenoyl-[ACP] + H2O</text>
        <dbReference type="Rhea" id="RHEA:41908"/>
        <dbReference type="Rhea" id="RHEA-COMP:9650"/>
        <dbReference type="Rhea" id="RHEA-COMP:9651"/>
        <dbReference type="ChEBI" id="CHEBI:15377"/>
        <dbReference type="ChEBI" id="CHEBI:78480"/>
        <dbReference type="ChEBI" id="CHEBI:78481"/>
    </reaction>
    <physiologicalReaction direction="left-to-right" evidence="30">
        <dbReference type="Rhea" id="RHEA:41909"/>
    </physiologicalReaction>
</comment>
<dbReference type="Gene3D" id="3.10.129.110">
    <property type="entry name" value="Polyketide synthase dehydratase"/>
    <property type="match status" value="1"/>
</dbReference>
<evidence type="ECO:0000256" key="42">
    <source>
        <dbReference type="ARBA" id="ARBA00047897"/>
    </source>
</evidence>
<dbReference type="InterPro" id="IPR020841">
    <property type="entry name" value="PKS_Beta-ketoAc_synthase_dom"/>
</dbReference>
<organism evidence="68 69">
    <name type="scientific">Stegodyphus mimosarum</name>
    <name type="common">African social velvet spider</name>
    <dbReference type="NCBI Taxonomy" id="407821"/>
    <lineage>
        <taxon>Eukaryota</taxon>
        <taxon>Metazoa</taxon>
        <taxon>Ecdysozoa</taxon>
        <taxon>Arthropoda</taxon>
        <taxon>Chelicerata</taxon>
        <taxon>Arachnida</taxon>
        <taxon>Araneae</taxon>
        <taxon>Araneomorphae</taxon>
        <taxon>Entelegynae</taxon>
        <taxon>Eresoidea</taxon>
        <taxon>Eresidae</taxon>
        <taxon>Stegodyphus</taxon>
    </lineage>
</organism>
<comment type="catalytic activity">
    <reaction evidence="52">
        <text>holo-[ACP] + acetyl-CoA = acetyl-[ACP] + CoA</text>
        <dbReference type="Rhea" id="RHEA:41788"/>
        <dbReference type="Rhea" id="RHEA-COMP:9621"/>
        <dbReference type="Rhea" id="RHEA-COMP:9685"/>
        <dbReference type="ChEBI" id="CHEBI:57287"/>
        <dbReference type="ChEBI" id="CHEBI:57288"/>
        <dbReference type="ChEBI" id="CHEBI:64479"/>
        <dbReference type="ChEBI" id="CHEBI:78446"/>
        <dbReference type="EC" id="2.3.1.38"/>
    </reaction>
    <physiologicalReaction direction="left-to-right" evidence="52">
        <dbReference type="Rhea" id="RHEA:41789"/>
    </physiologicalReaction>
</comment>
<dbReference type="Gene3D" id="3.40.50.150">
    <property type="entry name" value="Vaccinia Virus protein VP39"/>
    <property type="match status" value="1"/>
</dbReference>
<dbReference type="SMART" id="SM00822">
    <property type="entry name" value="PKS_KR"/>
    <property type="match status" value="1"/>
</dbReference>
<dbReference type="InterPro" id="IPR014030">
    <property type="entry name" value="Ketoacyl_synth_N"/>
</dbReference>
<dbReference type="Pfam" id="PF02801">
    <property type="entry name" value="Ketoacyl-synt_C"/>
    <property type="match status" value="1"/>
</dbReference>
<dbReference type="SMART" id="SM00827">
    <property type="entry name" value="PKS_AT"/>
    <property type="match status" value="1"/>
</dbReference>
<keyword evidence="21" id="KW-0275">Fatty acid biosynthesis</keyword>
<evidence type="ECO:0000256" key="47">
    <source>
        <dbReference type="ARBA" id="ARBA00048289"/>
    </source>
</evidence>
<evidence type="ECO:0000313" key="68">
    <source>
        <dbReference type="EMBL" id="KFM59156.1"/>
    </source>
</evidence>
<dbReference type="EC" id="3.1.2.14" evidence="3"/>
<keyword evidence="19" id="KW-0520">NAD</keyword>
<evidence type="ECO:0000256" key="17">
    <source>
        <dbReference type="ARBA" id="ARBA00022990"/>
    </source>
</evidence>
<dbReference type="InterPro" id="IPR049391">
    <property type="entry name" value="FAS_pseudo-KR"/>
</dbReference>
<dbReference type="InterPro" id="IPR032821">
    <property type="entry name" value="PKS_assoc"/>
</dbReference>
<evidence type="ECO:0000256" key="5">
    <source>
        <dbReference type="ARBA" id="ARBA00012948"/>
    </source>
</evidence>
<comment type="catalytic activity">
    <reaction evidence="39">
        <text>(2E)-butenoyl-[ACP] + NADPH + H(+) = butanoyl-[ACP] + NADP(+)</text>
        <dbReference type="Rhea" id="RHEA:41812"/>
        <dbReference type="Rhea" id="RHEA-COMP:9627"/>
        <dbReference type="Rhea" id="RHEA-COMP:9628"/>
        <dbReference type="ChEBI" id="CHEBI:15378"/>
        <dbReference type="ChEBI" id="CHEBI:57783"/>
        <dbReference type="ChEBI" id="CHEBI:58349"/>
        <dbReference type="ChEBI" id="CHEBI:78453"/>
        <dbReference type="ChEBI" id="CHEBI:78454"/>
    </reaction>
    <physiologicalReaction direction="left-to-right" evidence="39">
        <dbReference type="Rhea" id="RHEA:41813"/>
    </physiologicalReaction>
</comment>
<evidence type="ECO:0000256" key="4">
    <source>
        <dbReference type="ARBA" id="ARBA00012873"/>
    </source>
</evidence>
<comment type="catalytic activity">
    <reaction evidence="42">
        <text>(2E)-hexenoyl-[ACP] + NADPH + H(+) = hexanoyl-[ACP] + NADP(+)</text>
        <dbReference type="Rhea" id="RHEA:41832"/>
        <dbReference type="Rhea" id="RHEA-COMP:9631"/>
        <dbReference type="Rhea" id="RHEA-COMP:9632"/>
        <dbReference type="ChEBI" id="CHEBI:15378"/>
        <dbReference type="ChEBI" id="CHEBI:57783"/>
        <dbReference type="ChEBI" id="CHEBI:58349"/>
        <dbReference type="ChEBI" id="CHEBI:78458"/>
        <dbReference type="ChEBI" id="CHEBI:78459"/>
    </reaction>
    <physiologicalReaction direction="left-to-right" evidence="42">
        <dbReference type="Rhea" id="RHEA:41833"/>
    </physiologicalReaction>
</comment>
<feature type="region of interest" description="C-terminal hotdog fold" evidence="64">
    <location>
        <begin position="990"/>
        <end position="1112"/>
    </location>
</feature>
<dbReference type="InterPro" id="IPR011032">
    <property type="entry name" value="GroES-like_sf"/>
</dbReference>
<sequence>MQSEVDYHEYCSGGFDPDDIVISGVAGRFPNCETVGELKEALLTKKDLILFSDERFEKGASGMPHSSVGLVKNLDKFDAQFFHLTNSTADYVEPQQRKVLEVTYEAIFDSGYDATSLRGAHIGVYNATTCDDAKEILTQQGDLKKNVCISIGRYMNANRISFAFDFHGPSFSLDAACASSALALWNAFHDISNGRVEAAVVSACQVCLSPSMYIGYMKSGMCSQNGKCIPFDAKAEGIVRCESICALFLQKASVARRVYATVSNVSTRTTGAVAEGISVPSFKEEVELFQDCLKGAGITPQDIDFVEAHGTGTVVGDPIELNAISSVYCEGRETPLLIGTIKGNVGHTEASSGICGILKGIISFETGLIPPNYGYNTPNPHCPALVDGRMVVVTEPVPLTKPYIPVNCFGFGGSIVQTMLKQNPIESTSRPGKRVLPNLVLYPATTEEGVLFMFNYIKENPNLNAEFFALLNKLSFTPTLTKPFRGYAVYENEKEPIMQVKNALSEKRQVWFVLTGMGCQWPGMGLQLMGISAFAESIKKSAAVLKPYGVDLFEFLRPDKNDLLVERSITPAFVSIVAIQIALIDVLKFLDIHPDGIVGHSTGELVCAYADGCCTAEQTILSAYWRGISVERSSLPEGAMAAVGLTWDEAVNKCPENVYPACDNASDSVTISGLKEPVQKFVEQLKSENVFARIVDAYGYAFHCKLVCPAKTILYSALEKLIPDPKPRSERWISSSFSEEEWDLPECKMAGPEYFIHNLTSSVRFKDALSKIPSDAITIEIGPHFLLQAILKRAIGSNAAYISLMKRKEENNLNFFLESLGKLYLEGLDPKIERLYPPVKFPVPRSTPMLSDLIKWNHSHSFSVPKWAPSSTTFVLGFDLQNDDSYLMDHKLDGRSLFPATGYIYLAWKALAEKHKKAMDELPVVIENFKIRRATVLNPSKILKFEINLLDISGNFEIMEGQSLVAFGKVYVPPNPEIIDASTDINLGETSRLPGEQVYNELKLRGYEYGREFRGVTEMNIDGTGGLVSWNEKWIPFLDSLLLFSGVLTQNEAFCLPTAILSFKINPNFFKEKIAEHKENGIKGVSVTYDANMKRCRCAGVEITELSADTATRRLNVIDPILEEHKFIPYVNVYTPSEEHRKQILQYKNACNAIIDKLGEILEVNVSYSKFPQENFDTINNISKDRENDLSEIPQEEQQLLTVLKQISESDKINNLIEKRGEFISSYLKGLGEDFLNKLLLNQCSMRIMFDIISENSFRRINLLEVNYGTACVLPIIIELTKDYPDVRFKSSIVSPFPVKMDSDFIESHQIQVYGTGALTNFSNEKSHDVVISSFLKGSQQDLQDLINSLSSVLKHDGFIFFYHKTEFSAPEKLLFTLCGQEIQTQSEAVLNKTLLENNLVIISKISYSLSGSLYLLRHPSNATEHKILTISENSNFQWVEDLKLHLADDNSGTIWLACEEYATSGTIGMVNCLKHEPGGERVRCVFIEQPAKGPQLPPFSLDEPFYNHIVKKNLLMNVWKNGAWGSFRHLRIHGGKLLEPVEHSFAICAKTGDLSSFEWRESHIKYTKLRPDQTFHVYYSALNFRDIMIASGKLSAEFGKDPEGKDDVVVGIECSGKDSNGRRLAGIVRNRSIGTSNKVESLISLEVPDNWTLEDAATVPVVYMTCYYALITRANLQHGESILIHSGTGGIGFAAICIALSLQCEIFTTVGTEEKKEYLKKTFPQIKEENIGCSRDLSFEVMVKTRTAGRGVDVVLNSLADDKFLASIRCVAEHGRFVELGKYDLSLDREIGLKRFLDNITFHGVFIDRFLYDLKSSKFFMQLNRLMQEGIKNGVVRPLDRTVFEREDIEKAFRYMAGGTHIGKVLIKIRDEEKERFVKPKILKLPAIPYTQFYDTKVYIIIGGLGGFGIELTKWMIKRGAQKIILTSRYGARTPYHFLCLKRWKEKGCLVHVSQLNVAKKDEAKQLLELASQIGPVGGIFNSAVVLKDAFMENQTAPDFQDVSAPKAEATKNLDELSRKFCPDLDYFVCFSSISCGRGNAGQTNYGYANSAMERVCEKRSSMGYHGLAIQWGIIGEVGVVHRHMGDDARIAGVCAQSVKSCLDTLDTFCTLKYPVVSSYVTTGSSQIKAQGDVLQQIVKMLGMKDLSELNNFRSFGEMGIDSLVGIEIKNLLESACDVTLTMQEIREMKFDDVKLLLENAEKAKESSANKSKTLVTTAQVKLPAFTVHTEPIIPLNHTAAGKPVFIVTVGNGDFEQMQALGKSINNPAFALVWTKDIPSPDMEALCTWYLNKIKEVRNEPLHLVGFSTGGSIAFEMGLQSEKAGVEVTNLTLLDGSLDLRNNLSNEDQKGISEVNILCKFVERISPAGILKLREDLENVEHFDQRVKIVSNHLTTVSTHPVNASDLAEVIEAHVAKTKLNLSYVPQQKLKQDLHLIEDSNRILSNDIKEVKALFSEVCSGKIFIYRTYGCDDLSNEENIPKVVNVFETILKCE</sequence>
<dbReference type="GO" id="GO:0019171">
    <property type="term" value="F:(3R)-hydroxyacyl-[acyl-carrier-protein] dehydratase activity"/>
    <property type="evidence" value="ECO:0007669"/>
    <property type="project" value="UniProtKB-EC"/>
</dbReference>
<dbReference type="Pfam" id="PF21149">
    <property type="entry name" value="FAS_pseudo-KR"/>
    <property type="match status" value="1"/>
</dbReference>
<comment type="catalytic activity">
    <reaction evidence="51">
        <text>a 2,3-saturated acyl-[ACP] + NADP(+) = a (2E)-enoyl-[ACP] + NADPH + H(+)</text>
        <dbReference type="Rhea" id="RHEA:22564"/>
        <dbReference type="Rhea" id="RHEA-COMP:9925"/>
        <dbReference type="Rhea" id="RHEA-COMP:9926"/>
        <dbReference type="ChEBI" id="CHEBI:15378"/>
        <dbReference type="ChEBI" id="CHEBI:57783"/>
        <dbReference type="ChEBI" id="CHEBI:58349"/>
        <dbReference type="ChEBI" id="CHEBI:78784"/>
        <dbReference type="ChEBI" id="CHEBI:78785"/>
        <dbReference type="EC" id="1.3.1.39"/>
    </reaction>
    <physiologicalReaction direction="right-to-left" evidence="51">
        <dbReference type="Rhea" id="RHEA:22566"/>
    </physiologicalReaction>
</comment>
<evidence type="ECO:0000256" key="64">
    <source>
        <dbReference type="PROSITE-ProRule" id="PRU01363"/>
    </source>
</evidence>
<feature type="domain" description="Ketosynthase family 3 (KS3)" evidence="66">
    <location>
        <begin position="17"/>
        <end position="422"/>
    </location>
</feature>
<comment type="catalytic activity">
    <reaction evidence="37">
        <text>3-oxodecanoyl-[ACP] + NADPH + H(+) = (3R)-hydroxydecanoyl-[ACP] + NADP(+)</text>
        <dbReference type="Rhea" id="RHEA:41856"/>
        <dbReference type="Rhea" id="RHEA-COMP:9637"/>
        <dbReference type="Rhea" id="RHEA-COMP:9638"/>
        <dbReference type="ChEBI" id="CHEBI:15378"/>
        <dbReference type="ChEBI" id="CHEBI:57783"/>
        <dbReference type="ChEBI" id="CHEBI:58349"/>
        <dbReference type="ChEBI" id="CHEBI:78464"/>
        <dbReference type="ChEBI" id="CHEBI:78466"/>
    </reaction>
    <physiologicalReaction direction="left-to-right" evidence="37">
        <dbReference type="Rhea" id="RHEA:41857"/>
    </physiologicalReaction>
</comment>
<evidence type="ECO:0000256" key="36">
    <source>
        <dbReference type="ARBA" id="ARBA00047400"/>
    </source>
</evidence>
<evidence type="ECO:0000256" key="57">
    <source>
        <dbReference type="ARBA" id="ARBA00049171"/>
    </source>
</evidence>
<evidence type="ECO:0000259" key="67">
    <source>
        <dbReference type="PROSITE" id="PS52019"/>
    </source>
</evidence>
<evidence type="ECO:0000256" key="49">
    <source>
        <dbReference type="ARBA" id="ARBA00048506"/>
    </source>
</evidence>
<dbReference type="InterPro" id="IPR016039">
    <property type="entry name" value="Thiolase-like"/>
</dbReference>
<dbReference type="SUPFAM" id="SSF55048">
    <property type="entry name" value="Probable ACP-binding domain of malonyl-CoA ACP transacylase"/>
    <property type="match status" value="1"/>
</dbReference>
<evidence type="ECO:0000256" key="43">
    <source>
        <dbReference type="ARBA" id="ARBA00047953"/>
    </source>
</evidence>
<keyword evidence="16" id="KW-0663">Pyridoxal phosphate</keyword>
<dbReference type="SUPFAM" id="SSF50129">
    <property type="entry name" value="GroES-like"/>
    <property type="match status" value="1"/>
</dbReference>
<dbReference type="InterPro" id="IPR014043">
    <property type="entry name" value="Acyl_transferase_dom"/>
</dbReference>
<dbReference type="GO" id="GO:0006633">
    <property type="term" value="P:fatty acid biosynthetic process"/>
    <property type="evidence" value="ECO:0007669"/>
    <property type="project" value="UniProtKB-UniPathway"/>
</dbReference>
<evidence type="ECO:0000256" key="11">
    <source>
        <dbReference type="ARBA" id="ARBA00022679"/>
    </source>
</evidence>
<comment type="catalytic activity">
    <reaction evidence="60">
        <text>3-oxooctanoyl-[ACP] + NADPH + H(+) = (3R)-hydroxyoctanoyl-[ACP] + NADP(+)</text>
        <dbReference type="Rhea" id="RHEA:41840"/>
        <dbReference type="Rhea" id="RHEA-COMP:9633"/>
        <dbReference type="Rhea" id="RHEA-COMP:9634"/>
        <dbReference type="ChEBI" id="CHEBI:15378"/>
        <dbReference type="ChEBI" id="CHEBI:57783"/>
        <dbReference type="ChEBI" id="CHEBI:58349"/>
        <dbReference type="ChEBI" id="CHEBI:78460"/>
        <dbReference type="ChEBI" id="CHEBI:78461"/>
    </reaction>
    <physiologicalReaction direction="left-to-right" evidence="60">
        <dbReference type="Rhea" id="RHEA:41841"/>
    </physiologicalReaction>
</comment>
<dbReference type="CDD" id="cd05195">
    <property type="entry name" value="enoyl_red"/>
    <property type="match status" value="1"/>
</dbReference>
<feature type="active site" description="Proton donor; for dehydratase activity" evidence="64">
    <location>
        <position position="1039"/>
    </location>
</feature>
<evidence type="ECO:0000256" key="34">
    <source>
        <dbReference type="ARBA" id="ARBA00047300"/>
    </source>
</evidence>
<keyword evidence="17" id="KW-0007">Acetylation</keyword>
<dbReference type="Pfam" id="PF13602">
    <property type="entry name" value="ADH_zinc_N_2"/>
    <property type="match status" value="1"/>
</dbReference>
<dbReference type="InterPro" id="IPR009081">
    <property type="entry name" value="PP-bd_ACP"/>
</dbReference>
<feature type="domain" description="PKS/mFAS DH" evidence="67">
    <location>
        <begin position="857"/>
        <end position="1112"/>
    </location>
</feature>
<evidence type="ECO:0000256" key="13">
    <source>
        <dbReference type="ARBA" id="ARBA00022801"/>
    </source>
</evidence>
<dbReference type="FunFam" id="3.40.50.720:FF:000209">
    <property type="entry name" value="Polyketide synthase Pks12"/>
    <property type="match status" value="1"/>
</dbReference>
<comment type="pathway">
    <text evidence="1">Lipid metabolism.</text>
</comment>
<dbReference type="InterPro" id="IPR029058">
    <property type="entry name" value="AB_hydrolase_fold"/>
</dbReference>
<dbReference type="InterPro" id="IPR016035">
    <property type="entry name" value="Acyl_Trfase/lysoPLipase"/>
</dbReference>
<comment type="catalytic activity">
    <reaction evidence="45">
        <text>hexadecanoyl-[ACP] + malonyl-[ACP] + H(+) = 3-oxooctadecanoyl-[ACP] + holo-[ACP] + CO2</text>
        <dbReference type="Rhea" id="RHEA:41916"/>
        <dbReference type="Rhea" id="RHEA-COMP:9623"/>
        <dbReference type="Rhea" id="RHEA-COMP:9652"/>
        <dbReference type="Rhea" id="RHEA-COMP:9653"/>
        <dbReference type="Rhea" id="RHEA-COMP:9685"/>
        <dbReference type="ChEBI" id="CHEBI:15378"/>
        <dbReference type="ChEBI" id="CHEBI:16526"/>
        <dbReference type="ChEBI" id="CHEBI:64479"/>
        <dbReference type="ChEBI" id="CHEBI:78449"/>
        <dbReference type="ChEBI" id="CHEBI:78483"/>
        <dbReference type="ChEBI" id="CHEBI:78487"/>
    </reaction>
    <physiologicalReaction direction="left-to-right" evidence="45">
        <dbReference type="Rhea" id="RHEA:41917"/>
    </physiologicalReaction>
</comment>
<dbReference type="SMART" id="SM00825">
    <property type="entry name" value="PKS_KS"/>
    <property type="match status" value="1"/>
</dbReference>
<evidence type="ECO:0000256" key="3">
    <source>
        <dbReference type="ARBA" id="ARBA00012480"/>
    </source>
</evidence>
<keyword evidence="11" id="KW-0808">Transferase</keyword>
<evidence type="ECO:0000256" key="33">
    <source>
        <dbReference type="ARBA" id="ARBA00044883"/>
    </source>
</evidence>
<evidence type="ECO:0000256" key="26">
    <source>
        <dbReference type="ARBA" id="ARBA00023388"/>
    </source>
</evidence>
<evidence type="ECO:0000256" key="55">
    <source>
        <dbReference type="ARBA" id="ARBA00049019"/>
    </source>
</evidence>
<accession>A0A087T217</accession>
<evidence type="ECO:0000256" key="41">
    <source>
        <dbReference type="ARBA" id="ARBA00047810"/>
    </source>
</evidence>
<dbReference type="GO" id="GO:0004316">
    <property type="term" value="F:3-oxoacyl-[acyl-carrier-protein] reductase (NADPH) activity"/>
    <property type="evidence" value="ECO:0007669"/>
    <property type="project" value="UniProtKB-EC"/>
</dbReference>
<dbReference type="InterPro" id="IPR036736">
    <property type="entry name" value="ACP-like_sf"/>
</dbReference>
<comment type="catalytic activity">
    <reaction evidence="27">
        <text>a (3R)-hydroxyacyl-[ACP] = a (2E)-enoyl-[ACP] + H2O</text>
        <dbReference type="Rhea" id="RHEA:13097"/>
        <dbReference type="Rhea" id="RHEA-COMP:9925"/>
        <dbReference type="Rhea" id="RHEA-COMP:9945"/>
        <dbReference type="ChEBI" id="CHEBI:15377"/>
        <dbReference type="ChEBI" id="CHEBI:78784"/>
        <dbReference type="ChEBI" id="CHEBI:78827"/>
        <dbReference type="EC" id="4.2.1.59"/>
    </reaction>
    <physiologicalReaction direction="left-to-right" evidence="27">
        <dbReference type="Rhea" id="RHEA:13098"/>
    </physiologicalReaction>
</comment>
<evidence type="ECO:0000256" key="31">
    <source>
        <dbReference type="ARBA" id="ARBA00023402"/>
    </source>
</evidence>
<dbReference type="CDD" id="cd00833">
    <property type="entry name" value="PKS"/>
    <property type="match status" value="1"/>
</dbReference>
<dbReference type="InterPro" id="IPR013968">
    <property type="entry name" value="PKS_KR"/>
</dbReference>
<comment type="catalytic activity">
    <reaction evidence="26">
        <text>(3R)-hydroxydecanoyl-[ACP] = (2E)-decenoyl-[ACP] + H2O</text>
        <dbReference type="Rhea" id="RHEA:41860"/>
        <dbReference type="Rhea" id="RHEA-COMP:9638"/>
        <dbReference type="Rhea" id="RHEA-COMP:9639"/>
        <dbReference type="ChEBI" id="CHEBI:15377"/>
        <dbReference type="ChEBI" id="CHEBI:78466"/>
        <dbReference type="ChEBI" id="CHEBI:78467"/>
    </reaction>
    <physiologicalReaction direction="left-to-right" evidence="26">
        <dbReference type="Rhea" id="RHEA:41861"/>
    </physiologicalReaction>
</comment>
<feature type="active site" description="Proton acceptor; for dehydratase activity" evidence="64">
    <location>
        <position position="890"/>
    </location>
</feature>
<evidence type="ECO:0000313" key="69">
    <source>
        <dbReference type="Proteomes" id="UP000054359"/>
    </source>
</evidence>
<evidence type="ECO:0000256" key="46">
    <source>
        <dbReference type="ARBA" id="ARBA00048281"/>
    </source>
</evidence>
<evidence type="ECO:0000256" key="15">
    <source>
        <dbReference type="ARBA" id="ARBA00022857"/>
    </source>
</evidence>
<dbReference type="GO" id="GO:0016297">
    <property type="term" value="F:fatty acyl-[ACP] hydrolase activity"/>
    <property type="evidence" value="ECO:0007669"/>
    <property type="project" value="UniProtKB-EC"/>
</dbReference>
<comment type="catalytic activity">
    <reaction evidence="63">
        <text>octanoyl-[ACP] + malonyl-[ACP] + H(+) = 3-oxodecanoyl-[ACP] + holo-[ACP] + CO2</text>
        <dbReference type="Rhea" id="RHEA:41852"/>
        <dbReference type="Rhea" id="RHEA-COMP:9623"/>
        <dbReference type="Rhea" id="RHEA-COMP:9636"/>
        <dbReference type="Rhea" id="RHEA-COMP:9637"/>
        <dbReference type="Rhea" id="RHEA-COMP:9685"/>
        <dbReference type="ChEBI" id="CHEBI:15378"/>
        <dbReference type="ChEBI" id="CHEBI:16526"/>
        <dbReference type="ChEBI" id="CHEBI:64479"/>
        <dbReference type="ChEBI" id="CHEBI:78449"/>
        <dbReference type="ChEBI" id="CHEBI:78463"/>
        <dbReference type="ChEBI" id="CHEBI:78464"/>
    </reaction>
    <physiologicalReaction direction="left-to-right" evidence="63">
        <dbReference type="Rhea" id="RHEA:41853"/>
    </physiologicalReaction>
</comment>
<dbReference type="Gene3D" id="3.40.47.10">
    <property type="match status" value="1"/>
</dbReference>
<dbReference type="PROSITE" id="PS00606">
    <property type="entry name" value="KS3_1"/>
    <property type="match status" value="1"/>
</dbReference>
<comment type="catalytic activity">
    <reaction evidence="43">
        <text>3-oxobutanoyl-[ACP] + NADPH + H(+) = (3R)-hydroxybutanoyl-[ACP] + NADP(+)</text>
        <dbReference type="Rhea" id="RHEA:41804"/>
        <dbReference type="Rhea" id="RHEA-COMP:9625"/>
        <dbReference type="Rhea" id="RHEA-COMP:9626"/>
        <dbReference type="ChEBI" id="CHEBI:15378"/>
        <dbReference type="ChEBI" id="CHEBI:57783"/>
        <dbReference type="ChEBI" id="CHEBI:58349"/>
        <dbReference type="ChEBI" id="CHEBI:78450"/>
        <dbReference type="ChEBI" id="CHEBI:78451"/>
    </reaction>
    <physiologicalReaction direction="left-to-right" evidence="43">
        <dbReference type="Rhea" id="RHEA:41805"/>
    </physiologicalReaction>
</comment>
<keyword evidence="10" id="KW-0597">Phosphoprotein</keyword>
<dbReference type="UniPathway" id="UPA00094"/>
<comment type="catalytic activity">
    <reaction evidence="58">
        <text>3-oxododecanoyl-[ACP] + NADPH + H(+) = (3R)-hydroxydodecanoyl-[ACP] + NADP(+)</text>
        <dbReference type="Rhea" id="RHEA:41872"/>
        <dbReference type="Rhea" id="RHEA-COMP:9641"/>
        <dbReference type="Rhea" id="RHEA-COMP:9642"/>
        <dbReference type="ChEBI" id="CHEBI:15378"/>
        <dbReference type="ChEBI" id="CHEBI:57783"/>
        <dbReference type="ChEBI" id="CHEBI:58349"/>
        <dbReference type="ChEBI" id="CHEBI:78469"/>
        <dbReference type="ChEBI" id="CHEBI:78470"/>
    </reaction>
    <physiologicalReaction direction="left-to-right" evidence="58">
        <dbReference type="Rhea" id="RHEA:41873"/>
    </physiologicalReaction>
</comment>
<evidence type="ECO:0000256" key="54">
    <source>
        <dbReference type="ARBA" id="ARBA00048935"/>
    </source>
</evidence>
<dbReference type="GO" id="GO:0141148">
    <property type="term" value="F:enoyl-[acyl-carrier-protein] reductase (NADPH) activity"/>
    <property type="evidence" value="ECO:0007669"/>
    <property type="project" value="UniProtKB-EC"/>
</dbReference>
<comment type="catalytic activity">
    <reaction evidence="55">
        <text>(2E)-octadecenoyl-[ACP] + NADPH + H(+) = octadecanoyl-[ACP] + NADP(+)</text>
        <dbReference type="Rhea" id="RHEA:41928"/>
        <dbReference type="Rhea" id="RHEA-COMP:9655"/>
        <dbReference type="Rhea" id="RHEA-COMP:9656"/>
        <dbReference type="ChEBI" id="CHEBI:15378"/>
        <dbReference type="ChEBI" id="CHEBI:57783"/>
        <dbReference type="ChEBI" id="CHEBI:58349"/>
        <dbReference type="ChEBI" id="CHEBI:78489"/>
        <dbReference type="ChEBI" id="CHEBI:78495"/>
    </reaction>
    <physiologicalReaction direction="left-to-right" evidence="55">
        <dbReference type="Rhea" id="RHEA:41929"/>
    </physiologicalReaction>
</comment>
<protein>
    <recommendedName>
        <fullName evidence="7">Fatty acid synthase</fullName>
        <ecNumber evidence="5">1.1.1.100</ecNumber>
        <ecNumber evidence="2">1.3.1.39</ecNumber>
        <ecNumber evidence="6">2.3.1.41</ecNumber>
        <ecNumber evidence="4">2.3.1.85</ecNumber>
        <ecNumber evidence="3">3.1.2.14</ecNumber>
    </recommendedName>
</protein>
<evidence type="ECO:0000256" key="56">
    <source>
        <dbReference type="ARBA" id="ARBA00049109"/>
    </source>
</evidence>
<dbReference type="OMA" id="FSIPICA"/>
<dbReference type="Pfam" id="PF00109">
    <property type="entry name" value="ketoacyl-synt"/>
    <property type="match status" value="1"/>
</dbReference>
<evidence type="ECO:0000256" key="61">
    <source>
        <dbReference type="ARBA" id="ARBA00049449"/>
    </source>
</evidence>
<comment type="catalytic activity">
    <reaction evidence="24">
        <text>(3R)-hydroxydodecanoyl-[ACP] = (2E)-dodecenoyl-[ACP] + H2O</text>
        <dbReference type="Rhea" id="RHEA:41876"/>
        <dbReference type="Rhea" id="RHEA-COMP:9642"/>
        <dbReference type="Rhea" id="RHEA-COMP:9643"/>
        <dbReference type="ChEBI" id="CHEBI:15377"/>
        <dbReference type="ChEBI" id="CHEBI:78470"/>
        <dbReference type="ChEBI" id="CHEBI:78472"/>
    </reaction>
    <physiologicalReaction direction="left-to-right" evidence="24">
        <dbReference type="Rhea" id="RHEA:41877"/>
    </physiologicalReaction>
</comment>
<comment type="catalytic activity">
    <reaction evidence="23">
        <text>(3R)-hydroxyoctanoyl-[ACP] = (2E)-octenoyl-[ACP] + H2O</text>
        <dbReference type="Rhea" id="RHEA:41844"/>
        <dbReference type="Rhea" id="RHEA-COMP:9634"/>
        <dbReference type="Rhea" id="RHEA-COMP:9635"/>
        <dbReference type="ChEBI" id="CHEBI:15377"/>
        <dbReference type="ChEBI" id="CHEBI:78461"/>
        <dbReference type="ChEBI" id="CHEBI:78462"/>
    </reaction>
    <physiologicalReaction direction="left-to-right" evidence="23">
        <dbReference type="Rhea" id="RHEA:41845"/>
    </physiologicalReaction>
</comment>
<dbReference type="Gene3D" id="3.90.180.10">
    <property type="entry name" value="Medium-chain alcohol dehydrogenases, catalytic domain"/>
    <property type="match status" value="1"/>
</dbReference>
<evidence type="ECO:0000256" key="51">
    <source>
        <dbReference type="ARBA" id="ARBA00048650"/>
    </source>
</evidence>
<keyword evidence="18" id="KW-0560">Oxidoreductase</keyword>
<dbReference type="Gene3D" id="3.40.366.10">
    <property type="entry name" value="Malonyl-Coenzyme A Acyl Carrier Protein, domain 2"/>
    <property type="match status" value="1"/>
</dbReference>
<dbReference type="Gene3D" id="3.40.50.720">
    <property type="entry name" value="NAD(P)-binding Rossmann-like Domain"/>
    <property type="match status" value="1"/>
</dbReference>
<evidence type="ECO:0000259" key="66">
    <source>
        <dbReference type="PROSITE" id="PS52004"/>
    </source>
</evidence>
<dbReference type="PROSITE" id="PS52019">
    <property type="entry name" value="PKS_MFAS_DH"/>
    <property type="match status" value="1"/>
</dbReference>
<dbReference type="InterPro" id="IPR001031">
    <property type="entry name" value="Thioesterase"/>
</dbReference>
<comment type="catalytic activity">
    <reaction evidence="34">
        <text>3-oxooctadecanoyl-[ACP] + NADPH + H(+) = (3R)-hydroxyoctadecanoyl-[ACP] + NADP(+)</text>
        <dbReference type="Rhea" id="RHEA:41920"/>
        <dbReference type="Rhea" id="RHEA-COMP:9653"/>
        <dbReference type="Rhea" id="RHEA-COMP:9654"/>
        <dbReference type="ChEBI" id="CHEBI:15378"/>
        <dbReference type="ChEBI" id="CHEBI:57783"/>
        <dbReference type="ChEBI" id="CHEBI:58349"/>
        <dbReference type="ChEBI" id="CHEBI:78487"/>
        <dbReference type="ChEBI" id="CHEBI:78488"/>
    </reaction>
    <physiologicalReaction direction="left-to-right" evidence="34">
        <dbReference type="Rhea" id="RHEA:41921"/>
    </physiologicalReaction>
</comment>
<dbReference type="PROSITE" id="PS52004">
    <property type="entry name" value="KS3_2"/>
    <property type="match status" value="1"/>
</dbReference>
<dbReference type="GO" id="GO:0004313">
    <property type="term" value="F:[acyl-carrier-protein] S-acetyltransferase activity"/>
    <property type="evidence" value="ECO:0007669"/>
    <property type="project" value="UniProtKB-EC"/>
</dbReference>
<name>A0A087T217_STEMI</name>
<evidence type="ECO:0000256" key="12">
    <source>
        <dbReference type="ARBA" id="ARBA00022799"/>
    </source>
</evidence>
<dbReference type="EC" id="2.3.1.41" evidence="6"/>
<keyword evidence="22" id="KW-0511">Multifunctional enzyme</keyword>
<dbReference type="SUPFAM" id="SSF51735">
    <property type="entry name" value="NAD(P)-binding Rossmann-fold domains"/>
    <property type="match status" value="2"/>
</dbReference>
<evidence type="ECO:0000256" key="38">
    <source>
        <dbReference type="ARBA" id="ARBA00047451"/>
    </source>
</evidence>
<comment type="function">
    <text evidence="32">Fatty acid synthetase is a multifunctional enzyme that catalyzes the de novo biosynthesis of long-chain saturated fatty acids starting from acetyl-CoA and malonyl-CoA in the presence of NADPH. This multifunctional protein contains 7 catalytic activities and a site for the binding of the prosthetic group 4'-phosphopantetheine of the acyl carrier protein ([ACP]) domain.</text>
</comment>
<comment type="catalytic activity">
    <reaction evidence="25">
        <text>(3R)-hydroxyhexanoyl-[ACP] = (2E)-hexenoyl-[ACP] + H2O</text>
        <dbReference type="Rhea" id="RHEA:41828"/>
        <dbReference type="Rhea" id="RHEA-COMP:9630"/>
        <dbReference type="Rhea" id="RHEA-COMP:9631"/>
        <dbReference type="ChEBI" id="CHEBI:15377"/>
        <dbReference type="ChEBI" id="CHEBI:78457"/>
        <dbReference type="ChEBI" id="CHEBI:78458"/>
    </reaction>
    <physiologicalReaction direction="left-to-right" evidence="25">
        <dbReference type="Rhea" id="RHEA:41829"/>
    </physiologicalReaction>
</comment>
<dbReference type="SUPFAM" id="SSF53901">
    <property type="entry name" value="Thiolase-like"/>
    <property type="match status" value="1"/>
</dbReference>
<evidence type="ECO:0000256" key="23">
    <source>
        <dbReference type="ARBA" id="ARBA00023332"/>
    </source>
</evidence>
<dbReference type="EC" id="1.1.1.100" evidence="5"/>
<evidence type="ECO:0000256" key="16">
    <source>
        <dbReference type="ARBA" id="ARBA00022898"/>
    </source>
</evidence>
<evidence type="ECO:0000256" key="21">
    <source>
        <dbReference type="ARBA" id="ARBA00023160"/>
    </source>
</evidence>
<keyword evidence="69" id="KW-1185">Reference proteome</keyword>
<dbReference type="GO" id="GO:0004315">
    <property type="term" value="F:3-oxoacyl-[acyl-carrier-protein] synthase activity"/>
    <property type="evidence" value="ECO:0007669"/>
    <property type="project" value="UniProtKB-EC"/>
</dbReference>
<dbReference type="InterPro" id="IPR036291">
    <property type="entry name" value="NAD(P)-bd_dom_sf"/>
</dbReference>
<evidence type="ECO:0000256" key="40">
    <source>
        <dbReference type="ARBA" id="ARBA00047578"/>
    </source>
</evidence>
<dbReference type="InterPro" id="IPR050091">
    <property type="entry name" value="PKS_NRPS_Biosynth_Enz"/>
</dbReference>
<comment type="catalytic activity">
    <reaction evidence="35">
        <text>hexanoyl-[ACP] + malonyl-[ACP] + H(+) = 3-oxooctanoyl-[ACP] + holo-[ACP] + CO2</text>
        <dbReference type="Rhea" id="RHEA:41836"/>
        <dbReference type="Rhea" id="RHEA-COMP:9623"/>
        <dbReference type="Rhea" id="RHEA-COMP:9632"/>
        <dbReference type="Rhea" id="RHEA-COMP:9633"/>
        <dbReference type="Rhea" id="RHEA-COMP:9685"/>
        <dbReference type="ChEBI" id="CHEBI:15378"/>
        <dbReference type="ChEBI" id="CHEBI:16526"/>
        <dbReference type="ChEBI" id="CHEBI:64479"/>
        <dbReference type="ChEBI" id="CHEBI:78449"/>
        <dbReference type="ChEBI" id="CHEBI:78459"/>
        <dbReference type="ChEBI" id="CHEBI:78460"/>
    </reaction>
    <physiologicalReaction direction="left-to-right" evidence="35">
        <dbReference type="Rhea" id="RHEA:41837"/>
    </physiologicalReaction>
</comment>
<evidence type="ECO:0000256" key="1">
    <source>
        <dbReference type="ARBA" id="ARBA00005189"/>
    </source>
</evidence>
<reference evidence="68 69" key="1">
    <citation type="submission" date="2013-11" db="EMBL/GenBank/DDBJ databases">
        <title>Genome sequencing of Stegodyphus mimosarum.</title>
        <authorList>
            <person name="Bechsgaard J."/>
        </authorList>
    </citation>
    <scope>NUCLEOTIDE SEQUENCE [LARGE SCALE GENOMIC DNA]</scope>
</reference>
<evidence type="ECO:0000256" key="14">
    <source>
        <dbReference type="ARBA" id="ARBA00022832"/>
    </source>
</evidence>
<dbReference type="InterPro" id="IPR057326">
    <property type="entry name" value="KR_dom"/>
</dbReference>
<comment type="catalytic activity">
    <reaction evidence="62">
        <text>(2E)-decenoyl-[ACP] + NADPH + H(+) = decanoyl-[ACP] + NADP(+)</text>
        <dbReference type="Rhea" id="RHEA:41864"/>
        <dbReference type="Rhea" id="RHEA-COMP:9639"/>
        <dbReference type="Rhea" id="RHEA-COMP:9640"/>
        <dbReference type="ChEBI" id="CHEBI:15378"/>
        <dbReference type="ChEBI" id="CHEBI:57783"/>
        <dbReference type="ChEBI" id="CHEBI:58349"/>
        <dbReference type="ChEBI" id="CHEBI:78467"/>
        <dbReference type="ChEBI" id="CHEBI:78468"/>
    </reaction>
    <physiologicalReaction direction="left-to-right" evidence="62">
        <dbReference type="Rhea" id="RHEA:41865"/>
    </physiologicalReaction>
</comment>
<evidence type="ECO:0000256" key="32">
    <source>
        <dbReference type="ARBA" id="ARBA00023442"/>
    </source>
</evidence>
<dbReference type="Pfam" id="PF00975">
    <property type="entry name" value="Thioesterase"/>
    <property type="match status" value="1"/>
</dbReference>
<evidence type="ECO:0000256" key="30">
    <source>
        <dbReference type="ARBA" id="ARBA00023401"/>
    </source>
</evidence>
<comment type="catalytic activity">
    <reaction evidence="41">
        <text>(2E)-hexadecenoyl-[ACP] + NADPH + H(+) = hexadecanoyl-[ACP] + NADP(+)</text>
        <dbReference type="Rhea" id="RHEA:41912"/>
        <dbReference type="Rhea" id="RHEA-COMP:9651"/>
        <dbReference type="Rhea" id="RHEA-COMP:9652"/>
        <dbReference type="ChEBI" id="CHEBI:15378"/>
        <dbReference type="ChEBI" id="CHEBI:57783"/>
        <dbReference type="ChEBI" id="CHEBI:58349"/>
        <dbReference type="ChEBI" id="CHEBI:78481"/>
        <dbReference type="ChEBI" id="CHEBI:78483"/>
    </reaction>
    <physiologicalReaction direction="left-to-right" evidence="41">
        <dbReference type="Rhea" id="RHEA:41913"/>
    </physiologicalReaction>
</comment>
<keyword evidence="15" id="KW-0521">NADP</keyword>
<comment type="catalytic activity">
    <reaction evidence="44">
        <text>acetyl-[ACP] + malonyl-[ACP] + H(+) = 3-oxobutanoyl-[ACP] + holo-[ACP] + CO2</text>
        <dbReference type="Rhea" id="RHEA:41800"/>
        <dbReference type="Rhea" id="RHEA-COMP:9621"/>
        <dbReference type="Rhea" id="RHEA-COMP:9623"/>
        <dbReference type="Rhea" id="RHEA-COMP:9625"/>
        <dbReference type="Rhea" id="RHEA-COMP:9685"/>
        <dbReference type="ChEBI" id="CHEBI:15378"/>
        <dbReference type="ChEBI" id="CHEBI:16526"/>
        <dbReference type="ChEBI" id="CHEBI:64479"/>
        <dbReference type="ChEBI" id="CHEBI:78446"/>
        <dbReference type="ChEBI" id="CHEBI:78449"/>
        <dbReference type="ChEBI" id="CHEBI:78450"/>
    </reaction>
    <physiologicalReaction direction="left-to-right" evidence="44">
        <dbReference type="Rhea" id="RHEA:41801"/>
    </physiologicalReaction>
</comment>
<dbReference type="Gene3D" id="3.40.50.1820">
    <property type="entry name" value="alpha/beta hydrolase"/>
    <property type="match status" value="1"/>
</dbReference>
<dbReference type="EC" id="1.3.1.39" evidence="2"/>
<dbReference type="GO" id="GO:0004312">
    <property type="term" value="F:fatty acid synthase activity"/>
    <property type="evidence" value="ECO:0007669"/>
    <property type="project" value="UniProtKB-EC"/>
</dbReference>
<evidence type="ECO:0000256" key="18">
    <source>
        <dbReference type="ARBA" id="ARBA00023002"/>
    </source>
</evidence>
<evidence type="ECO:0000256" key="9">
    <source>
        <dbReference type="ARBA" id="ARBA00022516"/>
    </source>
</evidence>
<keyword evidence="12" id="KW-0702">S-nitrosylation</keyword>
<dbReference type="OrthoDB" id="6420767at2759"/>
<dbReference type="Pfam" id="PF08659">
    <property type="entry name" value="KR"/>
    <property type="match status" value="1"/>
</dbReference>
<comment type="catalytic activity">
    <reaction evidence="49">
        <text>a fatty acyl-[ACP] + malonyl-[ACP] + H(+) = a 3-oxoacyl-[ACP] + holo-[ACP] + CO2</text>
        <dbReference type="Rhea" id="RHEA:22836"/>
        <dbReference type="Rhea" id="RHEA-COMP:9623"/>
        <dbReference type="Rhea" id="RHEA-COMP:9685"/>
        <dbReference type="Rhea" id="RHEA-COMP:9916"/>
        <dbReference type="Rhea" id="RHEA-COMP:14125"/>
        <dbReference type="ChEBI" id="CHEBI:15378"/>
        <dbReference type="ChEBI" id="CHEBI:16526"/>
        <dbReference type="ChEBI" id="CHEBI:64479"/>
        <dbReference type="ChEBI" id="CHEBI:78449"/>
        <dbReference type="ChEBI" id="CHEBI:78776"/>
        <dbReference type="ChEBI" id="CHEBI:138651"/>
        <dbReference type="EC" id="2.3.1.41"/>
    </reaction>
    <physiologicalReaction direction="left-to-right" evidence="49">
        <dbReference type="Rhea" id="RHEA:22837"/>
    </physiologicalReaction>
</comment>
<comment type="catalytic activity">
    <reaction evidence="56">
        <text>decanoyl-[ACP] + malonyl-[ACP] + H(+) = 3-oxododecanoyl-[ACP] + holo-[ACP] + CO2</text>
        <dbReference type="Rhea" id="RHEA:41868"/>
        <dbReference type="Rhea" id="RHEA-COMP:9623"/>
        <dbReference type="Rhea" id="RHEA-COMP:9640"/>
        <dbReference type="Rhea" id="RHEA-COMP:9641"/>
        <dbReference type="Rhea" id="RHEA-COMP:9685"/>
        <dbReference type="ChEBI" id="CHEBI:15378"/>
        <dbReference type="ChEBI" id="CHEBI:16526"/>
        <dbReference type="ChEBI" id="CHEBI:64479"/>
        <dbReference type="ChEBI" id="CHEBI:78449"/>
        <dbReference type="ChEBI" id="CHEBI:78468"/>
        <dbReference type="ChEBI" id="CHEBI:78469"/>
    </reaction>
    <physiologicalReaction direction="left-to-right" evidence="56">
        <dbReference type="Rhea" id="RHEA:41869"/>
    </physiologicalReaction>
</comment>
<evidence type="ECO:0000256" key="59">
    <source>
        <dbReference type="ARBA" id="ARBA00049414"/>
    </source>
</evidence>
<dbReference type="InterPro" id="IPR042104">
    <property type="entry name" value="PKS_dehydratase_sf"/>
</dbReference>
<evidence type="ECO:0000256" key="63">
    <source>
        <dbReference type="ARBA" id="ARBA00049533"/>
    </source>
</evidence>
<evidence type="ECO:0000256" key="27">
    <source>
        <dbReference type="ARBA" id="ARBA00023394"/>
    </source>
</evidence>
<dbReference type="PANTHER" id="PTHR43775:SF7">
    <property type="entry name" value="FATTY ACID SYNTHASE"/>
    <property type="match status" value="1"/>
</dbReference>
<evidence type="ECO:0000256" key="8">
    <source>
        <dbReference type="ARBA" id="ARBA00022450"/>
    </source>
</evidence>